<gene>
    <name evidence="1" type="ORF">J5W02_00095</name>
</gene>
<dbReference type="RefSeq" id="WP_219938362.1">
    <property type="nucleotide sequence ID" value="NZ_JAGFNZ010000001.1"/>
</dbReference>
<accession>A0ABS7DKY7</accession>
<proteinExistence type="predicted"/>
<organism evidence="1 2">
    <name type="scientific">Caproiciproducens faecalis</name>
    <dbReference type="NCBI Taxonomy" id="2820301"/>
    <lineage>
        <taxon>Bacteria</taxon>
        <taxon>Bacillati</taxon>
        <taxon>Bacillota</taxon>
        <taxon>Clostridia</taxon>
        <taxon>Eubacteriales</taxon>
        <taxon>Acutalibacteraceae</taxon>
        <taxon>Caproiciproducens</taxon>
    </lineage>
</organism>
<evidence type="ECO:0000313" key="2">
    <source>
        <dbReference type="Proteomes" id="UP000719942"/>
    </source>
</evidence>
<keyword evidence="2" id="KW-1185">Reference proteome</keyword>
<sequence>MLIKQKRINSLRHFSLLEKESTFRLIVNNVERFPEKLIEFGFKSDSKAGTKILPAVVNRYALKNAEQYTTINRSLPKEDYYQTVYWTRTEWAGRGETREVTEFTDIKRQRYHRDFHLPFSVEFTLSEDNGNKFICSDEIILTDDNSDKIINTVNLLLLFFGECEITSNQIASNSKVIYVSWDILPAGKYPWSKVKSDIETIIENRNTTQQHMMLRNCEAINNLGPDFVAYGRAGFKGYAVFGFTKKNLYILESVIPNNATYIFENDWEELSKLSKAEILNFKLHKARIVHNANWEKEFEKIVEELKWEKISM</sequence>
<dbReference type="Proteomes" id="UP000719942">
    <property type="component" value="Unassembled WGS sequence"/>
</dbReference>
<evidence type="ECO:0000313" key="1">
    <source>
        <dbReference type="EMBL" id="MBW7571201.1"/>
    </source>
</evidence>
<name>A0ABS7DKY7_9FIRM</name>
<protein>
    <submittedName>
        <fullName evidence="1">Uncharacterized protein</fullName>
    </submittedName>
</protein>
<comment type="caution">
    <text evidence="1">The sequence shown here is derived from an EMBL/GenBank/DDBJ whole genome shotgun (WGS) entry which is preliminary data.</text>
</comment>
<dbReference type="EMBL" id="JAGFNZ010000001">
    <property type="protein sequence ID" value="MBW7571201.1"/>
    <property type="molecule type" value="Genomic_DNA"/>
</dbReference>
<reference evidence="1 2" key="1">
    <citation type="submission" date="2021-03" db="EMBL/GenBank/DDBJ databases">
        <title>Caproiciproducens sp. nov. isolated from feces of cow.</title>
        <authorList>
            <person name="Choi J.-Y."/>
        </authorList>
    </citation>
    <scope>NUCLEOTIDE SEQUENCE [LARGE SCALE GENOMIC DNA]</scope>
    <source>
        <strain evidence="1 2">AGMB10547</strain>
    </source>
</reference>